<evidence type="ECO:0000256" key="1">
    <source>
        <dbReference type="SAM" id="Phobius"/>
    </source>
</evidence>
<feature type="transmembrane region" description="Helical" evidence="1">
    <location>
        <begin position="60"/>
        <end position="80"/>
    </location>
</feature>
<accession>A0A7Z2GET3</accession>
<feature type="transmembrane region" description="Helical" evidence="1">
    <location>
        <begin position="32"/>
        <end position="54"/>
    </location>
</feature>
<reference evidence="2 3" key="1">
    <citation type="submission" date="2019-12" db="EMBL/GenBank/DDBJ databases">
        <title>Paraburkholderia acidiphila 7Q-K02 sp. nov and Paraburkholderia acidisoli DHF22 sp. nov., two strains isolated from forest soil.</title>
        <authorList>
            <person name="Gao Z."/>
            <person name="Qiu L."/>
        </authorList>
    </citation>
    <scope>NUCLEOTIDE SEQUENCE [LARGE SCALE GENOMIC DNA]</scope>
    <source>
        <strain evidence="2 3">7Q-K02</strain>
    </source>
</reference>
<protein>
    <submittedName>
        <fullName evidence="2">Uncharacterized protein</fullName>
    </submittedName>
</protein>
<dbReference type="Proteomes" id="UP000434209">
    <property type="component" value="Chromosome 4"/>
</dbReference>
<name>A0A7Z2GET3_9BURK</name>
<keyword evidence="1" id="KW-1133">Transmembrane helix</keyword>
<sequence>MLFPAIATVALLIVVYVHVNIPRFTERGPKRIIAHATLLLAGLCFGVIGGMMAGTIAPPWAVIACGLGVVHLPALCVVVLKRFGQSGRS</sequence>
<dbReference type="KEGG" id="pacp:FAZ97_34760"/>
<dbReference type="AlphaFoldDB" id="A0A7Z2GET3"/>
<dbReference type="OrthoDB" id="9132302at2"/>
<dbReference type="RefSeq" id="WP_158763252.1">
    <property type="nucleotide sequence ID" value="NZ_CP046912.1"/>
</dbReference>
<gene>
    <name evidence="2" type="ORF">FAZ97_34760</name>
</gene>
<proteinExistence type="predicted"/>
<evidence type="ECO:0000313" key="3">
    <source>
        <dbReference type="Proteomes" id="UP000434209"/>
    </source>
</evidence>
<dbReference type="EMBL" id="CP046912">
    <property type="protein sequence ID" value="QGZ60079.1"/>
    <property type="molecule type" value="Genomic_DNA"/>
</dbReference>
<feature type="transmembrane region" description="Helical" evidence="1">
    <location>
        <begin position="6"/>
        <end position="25"/>
    </location>
</feature>
<keyword evidence="1" id="KW-0812">Transmembrane</keyword>
<keyword evidence="3" id="KW-1185">Reference proteome</keyword>
<keyword evidence="1" id="KW-0472">Membrane</keyword>
<evidence type="ECO:0000313" key="2">
    <source>
        <dbReference type="EMBL" id="QGZ60079.1"/>
    </source>
</evidence>
<organism evidence="2 3">
    <name type="scientific">Paraburkholderia acidiphila</name>
    <dbReference type="NCBI Taxonomy" id="2571747"/>
    <lineage>
        <taxon>Bacteria</taxon>
        <taxon>Pseudomonadati</taxon>
        <taxon>Pseudomonadota</taxon>
        <taxon>Betaproteobacteria</taxon>
        <taxon>Burkholderiales</taxon>
        <taxon>Burkholderiaceae</taxon>
        <taxon>Paraburkholderia</taxon>
    </lineage>
</organism>